<reference evidence="2" key="1">
    <citation type="submission" date="2016-10" db="EMBL/GenBank/DDBJ databases">
        <title>Comparative genomics uncovers the prolific and rare metabolic potential of the cyanobacterial genus Moorea.</title>
        <authorList>
            <person name="Leao T."/>
            <person name="Castelao G."/>
            <person name="Korobeynikov A."/>
            <person name="Monroe E.A."/>
            <person name="Podell S."/>
            <person name="Glukhov E."/>
            <person name="Allen E."/>
            <person name="Gerwick W.H."/>
            <person name="Gerwick L."/>
        </authorList>
    </citation>
    <scope>NUCLEOTIDE SEQUENCE [LARGE SCALE GENOMIC DNA]</scope>
    <source>
        <strain evidence="2">JHB</strain>
    </source>
</reference>
<dbReference type="EMBL" id="CP017708">
    <property type="protein sequence ID" value="AOY82598.1"/>
    <property type="molecule type" value="Genomic_DNA"/>
</dbReference>
<evidence type="ECO:0000313" key="1">
    <source>
        <dbReference type="EMBL" id="AOY82598.1"/>
    </source>
</evidence>
<name>A0A1D9G4P5_MOOP1</name>
<evidence type="ECO:0000313" key="2">
    <source>
        <dbReference type="Proteomes" id="UP000176944"/>
    </source>
</evidence>
<accession>A0A1D9G4P5</accession>
<organism evidence="1 2">
    <name type="scientific">Moorena producens (strain JHB)</name>
    <dbReference type="NCBI Taxonomy" id="1454205"/>
    <lineage>
        <taxon>Bacteria</taxon>
        <taxon>Bacillati</taxon>
        <taxon>Cyanobacteriota</taxon>
        <taxon>Cyanophyceae</taxon>
        <taxon>Coleofasciculales</taxon>
        <taxon>Coleofasciculaceae</taxon>
        <taxon>Moorena</taxon>
    </lineage>
</organism>
<protein>
    <submittedName>
        <fullName evidence="1">Uncharacterized protein</fullName>
    </submittedName>
</protein>
<dbReference type="AlphaFoldDB" id="A0A1D9G4P5"/>
<proteinExistence type="predicted"/>
<sequence length="89" mass="9960">MWEVWEVWEVWGDGEMGRWEDGEMGRWGDGEMGRYGSYGSVVRFPRCAPPRASKSPLGRTAPDSLGARLLGRVNRPWVAPLPTPSVRAS</sequence>
<gene>
    <name evidence="1" type="ORF">BJP36_24450</name>
</gene>
<dbReference type="Proteomes" id="UP000176944">
    <property type="component" value="Chromosome"/>
</dbReference>